<dbReference type="EMBL" id="CYYC01000004">
    <property type="protein sequence ID" value="CUM82715.1"/>
    <property type="molecule type" value="Genomic_DNA"/>
</dbReference>
<sequence>MNMDFEKLLEQEARKAARQDYEEVTEKTKDYSYKYSKAFIQKMNAMIHEEKRKAKKKRRWHILLVAAIILILNAGIVLANDDLREKVGELIIQFFDDNIHIRSSKEIADSEEIFRQLHLGYVPKGYHILYETENPTTMYDVYYEGANDNYITFMQGFKENVDVHITYDGTGRKRVQVNGKEIYMIKDGNITSYYYEDGEYLITLSGTEKESELIKMLKSLK</sequence>
<feature type="domain" description="DUF4367" evidence="2">
    <location>
        <begin position="118"/>
        <end position="220"/>
    </location>
</feature>
<organism evidence="3 4">
    <name type="scientific">Anaerobutyricum hallii</name>
    <dbReference type="NCBI Taxonomy" id="39488"/>
    <lineage>
        <taxon>Bacteria</taxon>
        <taxon>Bacillati</taxon>
        <taxon>Bacillota</taxon>
        <taxon>Clostridia</taxon>
        <taxon>Lachnospirales</taxon>
        <taxon>Lachnospiraceae</taxon>
        <taxon>Anaerobutyricum</taxon>
    </lineage>
</organism>
<keyword evidence="1" id="KW-0812">Transmembrane</keyword>
<name>A0A173RYL4_9FIRM</name>
<dbReference type="Pfam" id="PF14285">
    <property type="entry name" value="DUF4367"/>
    <property type="match status" value="1"/>
</dbReference>
<keyword evidence="1" id="KW-1133">Transmembrane helix</keyword>
<gene>
    <name evidence="3" type="ORF">ERS852578_00495</name>
</gene>
<keyword evidence="1" id="KW-0472">Membrane</keyword>
<evidence type="ECO:0000256" key="1">
    <source>
        <dbReference type="SAM" id="Phobius"/>
    </source>
</evidence>
<proteinExistence type="predicted"/>
<evidence type="ECO:0000313" key="4">
    <source>
        <dbReference type="Proteomes" id="UP000095390"/>
    </source>
</evidence>
<accession>A0A173RYL4</accession>
<feature type="transmembrane region" description="Helical" evidence="1">
    <location>
        <begin position="60"/>
        <end position="79"/>
    </location>
</feature>
<dbReference type="Proteomes" id="UP000095390">
    <property type="component" value="Unassembled WGS sequence"/>
</dbReference>
<evidence type="ECO:0000259" key="2">
    <source>
        <dbReference type="Pfam" id="PF14285"/>
    </source>
</evidence>
<dbReference type="InterPro" id="IPR025377">
    <property type="entry name" value="DUF4367"/>
</dbReference>
<reference evidence="3 4" key="1">
    <citation type="submission" date="2015-09" db="EMBL/GenBank/DDBJ databases">
        <authorList>
            <consortium name="Pathogen Informatics"/>
        </authorList>
    </citation>
    <scope>NUCLEOTIDE SEQUENCE [LARGE SCALE GENOMIC DNA]</scope>
    <source>
        <strain evidence="3 4">2789STDY5834966</strain>
    </source>
</reference>
<protein>
    <recommendedName>
        <fullName evidence="2">DUF4367 domain-containing protein</fullName>
    </recommendedName>
</protein>
<evidence type="ECO:0000313" key="3">
    <source>
        <dbReference type="EMBL" id="CUM82715.1"/>
    </source>
</evidence>
<dbReference type="AlphaFoldDB" id="A0A173RYL4"/>